<feature type="region of interest" description="Disordered" evidence="1">
    <location>
        <begin position="187"/>
        <end position="242"/>
    </location>
</feature>
<feature type="region of interest" description="Disordered" evidence="1">
    <location>
        <begin position="1"/>
        <end position="25"/>
    </location>
</feature>
<keyword evidence="2" id="KW-1133">Transmembrane helix</keyword>
<sequence length="531" mass="53057">MGTESERPAEAGGSTSGERRRRRRPLAVASVAAAVLLAGGGGAYWAATASDGGGGGAPSSSPAGDGTPPPLQLDEYVGGGPGSGPGGSSQGIAVGEPDPHGVRYVLRGTLPEGPRTAAVYLPEREVTKEQVAALAKALDVQGTPGLKGGTWTVGGDRDGAGPTLQVAEDGPGLWSYTRYGVPGAAHCVKPGGTPEPGPKDTAVPPSPGCPSFRDGSGNGSGDGTGNSGDGTGPVSEDRARSAAAPVLKALGQAGARTDASKVTGALRTVTADPVVDSVRTYGWQTTIQVAADGQVASGSGMLRLPVKGATYPLVTARQALDQLNRGAGTGRPSFAGCATAVPFGDGADRADGPCPGKAGTPEPAAVRSAAFGLSAQTVGGRQALVPSWLFEVALPGTGAGDGTVTVAQPAIDPRFIARRPGVTQEPGGTASPGTAPVSGPARVESWSRGADDKQLVLHFWGGVCSEWSASVPEQSAAAVTVKVTGTEKEPGRPCVMMLKRFDRTVSLDGPLGDRKVVDVSSGETVREQQGK</sequence>
<dbReference type="Proteomes" id="UP000638313">
    <property type="component" value="Unassembled WGS sequence"/>
</dbReference>
<evidence type="ECO:0000313" key="3">
    <source>
        <dbReference type="EMBL" id="GHF32170.1"/>
    </source>
</evidence>
<keyword evidence="2" id="KW-0472">Membrane</keyword>
<feature type="region of interest" description="Disordered" evidence="1">
    <location>
        <begin position="420"/>
        <end position="444"/>
    </location>
</feature>
<dbReference type="AlphaFoldDB" id="A0A919AYK3"/>
<accession>A0A919AYK3</accession>
<evidence type="ECO:0000313" key="4">
    <source>
        <dbReference type="Proteomes" id="UP000638313"/>
    </source>
</evidence>
<proteinExistence type="predicted"/>
<name>A0A919AYK3_9ACTN</name>
<keyword evidence="4" id="KW-1185">Reference proteome</keyword>
<keyword evidence="2" id="KW-0812">Transmembrane</keyword>
<comment type="caution">
    <text evidence="3">The sequence shown here is derived from an EMBL/GenBank/DDBJ whole genome shotgun (WGS) entry which is preliminary data.</text>
</comment>
<dbReference type="EMBL" id="BNBD01000002">
    <property type="protein sequence ID" value="GHF32170.1"/>
    <property type="molecule type" value="Genomic_DNA"/>
</dbReference>
<gene>
    <name evidence="3" type="ORF">GCM10010218_11440</name>
</gene>
<reference evidence="3" key="1">
    <citation type="journal article" date="2014" name="Int. J. Syst. Evol. Microbiol.">
        <title>Complete genome sequence of Corynebacterium casei LMG S-19264T (=DSM 44701T), isolated from a smear-ripened cheese.</title>
        <authorList>
            <consortium name="US DOE Joint Genome Institute (JGI-PGF)"/>
            <person name="Walter F."/>
            <person name="Albersmeier A."/>
            <person name="Kalinowski J."/>
            <person name="Ruckert C."/>
        </authorList>
    </citation>
    <scope>NUCLEOTIDE SEQUENCE</scope>
    <source>
        <strain evidence="3">JCM 4059</strain>
    </source>
</reference>
<feature type="compositionally biased region" description="Gly residues" evidence="1">
    <location>
        <begin position="77"/>
        <end position="89"/>
    </location>
</feature>
<feature type="region of interest" description="Disordered" evidence="1">
    <location>
        <begin position="46"/>
        <end position="100"/>
    </location>
</feature>
<feature type="transmembrane region" description="Helical" evidence="2">
    <location>
        <begin position="26"/>
        <end position="47"/>
    </location>
</feature>
<reference evidence="3" key="2">
    <citation type="submission" date="2020-09" db="EMBL/GenBank/DDBJ databases">
        <authorList>
            <person name="Sun Q."/>
            <person name="Ohkuma M."/>
        </authorList>
    </citation>
    <scope>NUCLEOTIDE SEQUENCE</scope>
    <source>
        <strain evidence="3">JCM 4059</strain>
    </source>
</reference>
<evidence type="ECO:0000256" key="2">
    <source>
        <dbReference type="SAM" id="Phobius"/>
    </source>
</evidence>
<evidence type="ECO:0000256" key="1">
    <source>
        <dbReference type="SAM" id="MobiDB-lite"/>
    </source>
</evidence>
<protein>
    <submittedName>
        <fullName evidence="3">Membrane protein</fullName>
    </submittedName>
</protein>
<dbReference type="RefSeq" id="WP_190128325.1">
    <property type="nucleotide sequence ID" value="NZ_BNBD01000002.1"/>
</dbReference>
<organism evidence="3 4">
    <name type="scientific">Streptomyces mashuensis</name>
    <dbReference type="NCBI Taxonomy" id="33904"/>
    <lineage>
        <taxon>Bacteria</taxon>
        <taxon>Bacillati</taxon>
        <taxon>Actinomycetota</taxon>
        <taxon>Actinomycetes</taxon>
        <taxon>Kitasatosporales</taxon>
        <taxon>Streptomycetaceae</taxon>
        <taxon>Streptomyces</taxon>
    </lineage>
</organism>
<feature type="compositionally biased region" description="Gly residues" evidence="1">
    <location>
        <begin position="216"/>
        <end position="231"/>
    </location>
</feature>